<dbReference type="Gene3D" id="2.30.110.10">
    <property type="entry name" value="Electron Transport, Fmn-binding Protein, Chain A"/>
    <property type="match status" value="1"/>
</dbReference>
<evidence type="ECO:0000313" key="7">
    <source>
        <dbReference type="Proteomes" id="UP000193827"/>
    </source>
</evidence>
<organism evidence="6 7">
    <name type="scientific">Roseovarius litorisediminis</name>
    <dbReference type="NCBI Taxonomy" id="1312363"/>
    <lineage>
        <taxon>Bacteria</taxon>
        <taxon>Pseudomonadati</taxon>
        <taxon>Pseudomonadota</taxon>
        <taxon>Alphaproteobacteria</taxon>
        <taxon>Rhodobacterales</taxon>
        <taxon>Roseobacteraceae</taxon>
        <taxon>Roseovarius</taxon>
    </lineage>
</organism>
<feature type="domain" description="Flavin reductase like" evidence="5">
    <location>
        <begin position="17"/>
        <end position="166"/>
    </location>
</feature>
<dbReference type="Pfam" id="PF03466">
    <property type="entry name" value="LysR_substrate"/>
    <property type="match status" value="1"/>
</dbReference>
<evidence type="ECO:0000259" key="5">
    <source>
        <dbReference type="SMART" id="SM00903"/>
    </source>
</evidence>
<dbReference type="SUPFAM" id="SSF50475">
    <property type="entry name" value="FMN-binding split barrel"/>
    <property type="match status" value="1"/>
</dbReference>
<dbReference type="InterPro" id="IPR002563">
    <property type="entry name" value="Flavin_Rdtase-like_dom"/>
</dbReference>
<evidence type="ECO:0000256" key="3">
    <source>
        <dbReference type="ARBA" id="ARBA00023125"/>
    </source>
</evidence>
<keyword evidence="4" id="KW-0804">Transcription</keyword>
<gene>
    <name evidence="6" type="primary">rutF</name>
    <name evidence="6" type="ORF">PEL8287_01255</name>
</gene>
<dbReference type="SMART" id="SM00903">
    <property type="entry name" value="Flavin_Reduct"/>
    <property type="match status" value="1"/>
</dbReference>
<evidence type="ECO:0000256" key="2">
    <source>
        <dbReference type="ARBA" id="ARBA00023015"/>
    </source>
</evidence>
<dbReference type="Gene3D" id="3.40.190.10">
    <property type="entry name" value="Periplasmic binding protein-like II"/>
    <property type="match status" value="2"/>
</dbReference>
<dbReference type="PANTHER" id="PTHR30346">
    <property type="entry name" value="TRANSCRIPTIONAL DUAL REGULATOR HCAR-RELATED"/>
    <property type="match status" value="1"/>
</dbReference>
<dbReference type="GO" id="GO:0032993">
    <property type="term" value="C:protein-DNA complex"/>
    <property type="evidence" value="ECO:0007669"/>
    <property type="project" value="TreeGrafter"/>
</dbReference>
<dbReference type="RefSeq" id="WP_139837714.1">
    <property type="nucleotide sequence ID" value="NZ_FWFL01000003.1"/>
</dbReference>
<dbReference type="Pfam" id="PF01613">
    <property type="entry name" value="Flavin_Reduct"/>
    <property type="match status" value="1"/>
</dbReference>
<keyword evidence="7" id="KW-1185">Reference proteome</keyword>
<dbReference type="PANTHER" id="PTHR30346:SF0">
    <property type="entry name" value="HCA OPERON TRANSCRIPTIONAL ACTIVATOR HCAR"/>
    <property type="match status" value="1"/>
</dbReference>
<dbReference type="OrthoDB" id="9789254at2"/>
<evidence type="ECO:0000313" key="6">
    <source>
        <dbReference type="EMBL" id="SLN27824.1"/>
    </source>
</evidence>
<accession>A0A1Y5RZL7</accession>
<dbReference type="EMBL" id="FWFL01000003">
    <property type="protein sequence ID" value="SLN27824.1"/>
    <property type="molecule type" value="Genomic_DNA"/>
</dbReference>
<evidence type="ECO:0000256" key="4">
    <source>
        <dbReference type="ARBA" id="ARBA00023163"/>
    </source>
</evidence>
<name>A0A1Y5RZL7_9RHOB</name>
<dbReference type="GO" id="GO:0052874">
    <property type="term" value="F:FMN reductase (NADH) activity"/>
    <property type="evidence" value="ECO:0007669"/>
    <property type="project" value="UniProtKB-EC"/>
</dbReference>
<dbReference type="GO" id="GO:0003700">
    <property type="term" value="F:DNA-binding transcription factor activity"/>
    <property type="evidence" value="ECO:0007669"/>
    <property type="project" value="TreeGrafter"/>
</dbReference>
<dbReference type="Proteomes" id="UP000193827">
    <property type="component" value="Unassembled WGS sequence"/>
</dbReference>
<dbReference type="GO" id="GO:0010181">
    <property type="term" value="F:FMN binding"/>
    <property type="evidence" value="ECO:0007669"/>
    <property type="project" value="InterPro"/>
</dbReference>
<keyword evidence="3" id="KW-0238">DNA-binding</keyword>
<dbReference type="GO" id="GO:0003677">
    <property type="term" value="F:DNA binding"/>
    <property type="evidence" value="ECO:0007669"/>
    <property type="project" value="UniProtKB-KW"/>
</dbReference>
<evidence type="ECO:0000256" key="1">
    <source>
        <dbReference type="ARBA" id="ARBA00009437"/>
    </source>
</evidence>
<protein>
    <submittedName>
        <fullName evidence="6">FMN reductase (NADH) RutF</fullName>
        <ecNumber evidence="6">1.5.1.42</ecNumber>
    </submittedName>
</protein>
<keyword evidence="6" id="KW-0560">Oxidoreductase</keyword>
<dbReference type="SUPFAM" id="SSF53850">
    <property type="entry name" value="Periplasmic binding protein-like II"/>
    <property type="match status" value="1"/>
</dbReference>
<proteinExistence type="inferred from homology"/>
<dbReference type="AlphaFoldDB" id="A0A1Y5RZL7"/>
<dbReference type="InterPro" id="IPR012349">
    <property type="entry name" value="Split_barrel_FMN-bd"/>
</dbReference>
<dbReference type="CDD" id="cd08412">
    <property type="entry name" value="PBP2_PAO1_like"/>
    <property type="match status" value="1"/>
</dbReference>
<comment type="similarity">
    <text evidence="1">Belongs to the LysR transcriptional regulatory family.</text>
</comment>
<sequence length="397" mass="42897">MTARTDQSLRDRFLSGMSNAACTVNVVTTDGTAGRAGVTVSAMASVSADSDKPTLLVCVHEKSPAAAKIMENGVFCVNVLRDDQTYISDTFAGRFNHEIGDKFDCTDWVTCETGAPRIKDVLVAFDCRLQSGERVGTHHIFLGEVNDLHLSNNGSPLIYANRAYGSSNRIDGAKTLGAARSMEASKLTVGCFQTFAPFVMPRLLGALPDFDIRLIEGDHRRLRESLASGECELALVYDLDLGDDMAAEPLVELEPYVLLPQAHPLAHLHEIAPHELAEEPMILLDIDPSRDYFVGLMQAAGVTPMIRHRISSFEMVRGMVGHGLGYSLLVTRPAVGMTYDGMPVVARPLTGVSKRSNVVLAYRKDRNLSPAAKGFASKCHALFGANTATAAVTRKAS</sequence>
<keyword evidence="2" id="KW-0805">Transcription regulation</keyword>
<reference evidence="6 7" key="1">
    <citation type="submission" date="2017-03" db="EMBL/GenBank/DDBJ databases">
        <authorList>
            <person name="Afonso C.L."/>
            <person name="Miller P.J."/>
            <person name="Scott M.A."/>
            <person name="Spackman E."/>
            <person name="Goraichik I."/>
            <person name="Dimitrov K.M."/>
            <person name="Suarez D.L."/>
            <person name="Swayne D.E."/>
        </authorList>
    </citation>
    <scope>NUCLEOTIDE SEQUENCE [LARGE SCALE GENOMIC DNA]</scope>
    <source>
        <strain evidence="6 7">CECT 8287</strain>
    </source>
</reference>
<dbReference type="InterPro" id="IPR005119">
    <property type="entry name" value="LysR_subst-bd"/>
</dbReference>
<dbReference type="EC" id="1.5.1.42" evidence="6"/>